<dbReference type="InterPro" id="IPR011701">
    <property type="entry name" value="MFS"/>
</dbReference>
<dbReference type="PANTHER" id="PTHR11360">
    <property type="entry name" value="MONOCARBOXYLATE TRANSPORTER"/>
    <property type="match status" value="1"/>
</dbReference>
<proteinExistence type="predicted"/>
<keyword evidence="2" id="KW-0812">Transmembrane</keyword>
<organism evidence="3 4">
    <name type="scientific">Meganyctiphanes norvegica</name>
    <name type="common">Northern krill</name>
    <name type="synonym">Thysanopoda norvegica</name>
    <dbReference type="NCBI Taxonomy" id="48144"/>
    <lineage>
        <taxon>Eukaryota</taxon>
        <taxon>Metazoa</taxon>
        <taxon>Ecdysozoa</taxon>
        <taxon>Arthropoda</taxon>
        <taxon>Crustacea</taxon>
        <taxon>Multicrustacea</taxon>
        <taxon>Malacostraca</taxon>
        <taxon>Eumalacostraca</taxon>
        <taxon>Eucarida</taxon>
        <taxon>Euphausiacea</taxon>
        <taxon>Euphausiidae</taxon>
        <taxon>Meganyctiphanes</taxon>
    </lineage>
</organism>
<accession>A0AAV2PUN2</accession>
<protein>
    <recommendedName>
        <fullName evidence="5">Major facilitator superfamily (MFS) profile domain-containing protein</fullName>
    </recommendedName>
</protein>
<keyword evidence="4" id="KW-1185">Reference proteome</keyword>
<dbReference type="AlphaFoldDB" id="A0AAV2PUN2"/>
<feature type="transmembrane region" description="Helical" evidence="2">
    <location>
        <begin position="619"/>
        <end position="641"/>
    </location>
</feature>
<keyword evidence="2" id="KW-0472">Membrane</keyword>
<dbReference type="InterPro" id="IPR050327">
    <property type="entry name" value="Proton-linked_MCT"/>
</dbReference>
<feature type="transmembrane region" description="Helical" evidence="2">
    <location>
        <begin position="530"/>
        <end position="551"/>
    </location>
</feature>
<evidence type="ECO:0000256" key="1">
    <source>
        <dbReference type="SAM" id="MobiDB-lite"/>
    </source>
</evidence>
<comment type="caution">
    <text evidence="3">The sequence shown here is derived from an EMBL/GenBank/DDBJ whole genome shotgun (WGS) entry which is preliminary data.</text>
</comment>
<dbReference type="InterPro" id="IPR036259">
    <property type="entry name" value="MFS_trans_sf"/>
</dbReference>
<name>A0AAV2PUN2_MEGNR</name>
<evidence type="ECO:0000313" key="3">
    <source>
        <dbReference type="EMBL" id="CAL4063719.1"/>
    </source>
</evidence>
<reference evidence="3 4" key="1">
    <citation type="submission" date="2024-05" db="EMBL/GenBank/DDBJ databases">
        <authorList>
            <person name="Wallberg A."/>
        </authorList>
    </citation>
    <scope>NUCLEOTIDE SEQUENCE [LARGE SCALE GENOMIC DNA]</scope>
</reference>
<feature type="transmembrane region" description="Helical" evidence="2">
    <location>
        <begin position="93"/>
        <end position="119"/>
    </location>
</feature>
<evidence type="ECO:0000313" key="4">
    <source>
        <dbReference type="Proteomes" id="UP001497623"/>
    </source>
</evidence>
<feature type="transmembrane region" description="Helical" evidence="2">
    <location>
        <begin position="251"/>
        <end position="270"/>
    </location>
</feature>
<dbReference type="SUPFAM" id="SSF103473">
    <property type="entry name" value="MFS general substrate transporter"/>
    <property type="match status" value="1"/>
</dbReference>
<dbReference type="PANTHER" id="PTHR11360:SF310">
    <property type="entry name" value="MONOCARBOXYLATE TRANSPORTER 9-LIKE"/>
    <property type="match status" value="1"/>
</dbReference>
<feature type="transmembrane region" description="Helical" evidence="2">
    <location>
        <begin position="594"/>
        <end position="613"/>
    </location>
</feature>
<dbReference type="Pfam" id="PF07690">
    <property type="entry name" value="MFS_1"/>
    <property type="match status" value="2"/>
</dbReference>
<feature type="transmembrane region" description="Helical" evidence="2">
    <location>
        <begin position="131"/>
        <end position="154"/>
    </location>
</feature>
<evidence type="ECO:0008006" key="5">
    <source>
        <dbReference type="Google" id="ProtNLM"/>
    </source>
</evidence>
<feature type="region of interest" description="Disordered" evidence="1">
    <location>
        <begin position="1"/>
        <end position="67"/>
    </location>
</feature>
<feature type="transmembrane region" description="Helical" evidence="2">
    <location>
        <begin position="653"/>
        <end position="673"/>
    </location>
</feature>
<feature type="transmembrane region" description="Helical" evidence="2">
    <location>
        <begin position="216"/>
        <end position="239"/>
    </location>
</feature>
<dbReference type="Gene3D" id="1.20.1250.20">
    <property type="entry name" value="MFS general substrate transporter like domains"/>
    <property type="match status" value="2"/>
</dbReference>
<gene>
    <name evidence="3" type="ORF">MNOR_LOCUS3574</name>
</gene>
<dbReference type="GO" id="GO:0008028">
    <property type="term" value="F:monocarboxylic acid transmembrane transporter activity"/>
    <property type="evidence" value="ECO:0007669"/>
    <property type="project" value="TreeGrafter"/>
</dbReference>
<dbReference type="EMBL" id="CAXKWB010001236">
    <property type="protein sequence ID" value="CAL4063719.1"/>
    <property type="molecule type" value="Genomic_DNA"/>
</dbReference>
<sequence length="724" mass="80182">MASEEDFLTHSETTSIILPIKDHPLGIIEEASEGSTSGESEGEPPEPPEPPPQHGNDDSLSQASTFCGTGDYNDTSHEAMIAFYTRDVDKGHAWVVLVAIFIIFMVNAGMLYTTGVYYAKMLEEYEQSRSYTSLVGSLTNSFFMLIGPLTSIFIQRFGCRPSIMLGSLTMMTGYLISAFTTSLEMLFVTYGIVAASGMNFCYSGQIIALAQYFDKWHSIATSVAMTGIGFGILFLSQLVEFSVETFGWRGSFLINAGLALQNFICGLLIFPLPEMPKLVIVGGEEEYLKKNPSSKYSLASQNTLASLQKIHSQQHFYERHVTERSFSSLMMSMEASYLTSSLMSINDDRVSLRRVNTEHTDTIGLRSNQHSFISRRSSYIPLTKVRNNPHSFHVNELPGYAYPSTSTGRKSSSTSLSRAIDSAMSISNSQSFIKEGFEPGEDIALKMQDQTNGNYRKFTIGDDLSVFDEVDEEEDKTEWTTESQEMTFSLSVEHPTFCSSVLEKFKVKIRMFLHYVKREKKENPLLDLRFWLINFGYFFCIVGTLTLFVIYKDFAGALNVVDYYSIALSAIGIGDMCGRITGGLLTSTKWADPLVCFSLAMVFCGFVMASHLLVDGNGIAFLVLAVLFGFFYGIQNILIAVAPARVFGREKLITVFGNILFLSGIGAFIGPPITGTIVDVTGDYAVVVIFSVSCLELGGLLVIIAYVLNKIRIKRNMLDKGDSV</sequence>
<feature type="transmembrane region" description="Helical" evidence="2">
    <location>
        <begin position="563"/>
        <end position="582"/>
    </location>
</feature>
<evidence type="ECO:0000256" key="2">
    <source>
        <dbReference type="SAM" id="Phobius"/>
    </source>
</evidence>
<feature type="compositionally biased region" description="Polar residues" evidence="1">
    <location>
        <begin position="58"/>
        <end position="67"/>
    </location>
</feature>
<feature type="transmembrane region" description="Helical" evidence="2">
    <location>
        <begin position="685"/>
        <end position="708"/>
    </location>
</feature>
<dbReference type="Proteomes" id="UP001497623">
    <property type="component" value="Unassembled WGS sequence"/>
</dbReference>
<keyword evidence="2" id="KW-1133">Transmembrane helix</keyword>